<evidence type="ECO:0000256" key="1">
    <source>
        <dbReference type="SAM" id="Phobius"/>
    </source>
</evidence>
<keyword evidence="1" id="KW-1133">Transmembrane helix</keyword>
<gene>
    <name evidence="2" type="ORF">ACFSW5_17170</name>
</gene>
<sequence length="66" mass="7450">MKQPRKKREPVSRSDALGRIDRASGWLLAALALLLTMLVVFQFALQSDKVRHAVNDVEKWEGASFP</sequence>
<dbReference type="EMBL" id="JBHUMY010000020">
    <property type="protein sequence ID" value="MFD2661989.1"/>
    <property type="molecule type" value="Genomic_DNA"/>
</dbReference>
<reference evidence="3" key="1">
    <citation type="journal article" date="2019" name="Int. J. Syst. Evol. Microbiol.">
        <title>The Global Catalogue of Microorganisms (GCM) 10K type strain sequencing project: providing services to taxonomists for standard genome sequencing and annotation.</title>
        <authorList>
            <consortium name="The Broad Institute Genomics Platform"/>
            <consortium name="The Broad Institute Genome Sequencing Center for Infectious Disease"/>
            <person name="Wu L."/>
            <person name="Ma J."/>
        </authorList>
    </citation>
    <scope>NUCLEOTIDE SEQUENCE [LARGE SCALE GENOMIC DNA]</scope>
    <source>
        <strain evidence="3">TISTR 1827</strain>
    </source>
</reference>
<keyword evidence="3" id="KW-1185">Reference proteome</keyword>
<accession>A0ABW5QZS6</accession>
<keyword evidence="1" id="KW-0812">Transmembrane</keyword>
<feature type="transmembrane region" description="Helical" evidence="1">
    <location>
        <begin position="23"/>
        <end position="45"/>
    </location>
</feature>
<proteinExistence type="predicted"/>
<evidence type="ECO:0000313" key="2">
    <source>
        <dbReference type="EMBL" id="MFD2661989.1"/>
    </source>
</evidence>
<name>A0ABW5QZS6_9BACL</name>
<evidence type="ECO:0000313" key="3">
    <source>
        <dbReference type="Proteomes" id="UP001597493"/>
    </source>
</evidence>
<keyword evidence="1" id="KW-0472">Membrane</keyword>
<protein>
    <submittedName>
        <fullName evidence="2">Uncharacterized protein</fullName>
    </submittedName>
</protein>
<dbReference type="RefSeq" id="WP_379275627.1">
    <property type="nucleotide sequence ID" value="NZ_JBHUGT010000029.1"/>
</dbReference>
<dbReference type="Proteomes" id="UP001597493">
    <property type="component" value="Unassembled WGS sequence"/>
</dbReference>
<organism evidence="2 3">
    <name type="scientific">Paenibacillus thailandensis</name>
    <dbReference type="NCBI Taxonomy" id="393250"/>
    <lineage>
        <taxon>Bacteria</taxon>
        <taxon>Bacillati</taxon>
        <taxon>Bacillota</taxon>
        <taxon>Bacilli</taxon>
        <taxon>Bacillales</taxon>
        <taxon>Paenibacillaceae</taxon>
        <taxon>Paenibacillus</taxon>
    </lineage>
</organism>
<comment type="caution">
    <text evidence="2">The sequence shown here is derived from an EMBL/GenBank/DDBJ whole genome shotgun (WGS) entry which is preliminary data.</text>
</comment>